<dbReference type="Proteomes" id="UP000618382">
    <property type="component" value="Unassembled WGS sequence"/>
</dbReference>
<evidence type="ECO:0000313" key="2">
    <source>
        <dbReference type="EMBL" id="NYD86315.1"/>
    </source>
</evidence>
<evidence type="ECO:0008006" key="5">
    <source>
        <dbReference type="Google" id="ProtNLM"/>
    </source>
</evidence>
<reference evidence="2 3" key="1">
    <citation type="submission" date="2020-07" db="EMBL/GenBank/DDBJ databases">
        <title>Sequencing the genomes of 1000 actinobacteria strains.</title>
        <authorList>
            <person name="Klenk H.-P."/>
        </authorList>
    </citation>
    <scope>NUCLEOTIDE SEQUENCE [LARGE SCALE GENOMIC DNA]</scope>
    <source>
        <strain evidence="2 3">DSM 24482</strain>
    </source>
</reference>
<evidence type="ECO:0000313" key="4">
    <source>
        <dbReference type="Proteomes" id="UP000618382"/>
    </source>
</evidence>
<accession>A0A7Y9JZL2</accession>
<name>A0A7Y9JZL2_9CELL</name>
<dbReference type="Gene3D" id="3.30.530.20">
    <property type="match status" value="1"/>
</dbReference>
<organism evidence="2 3">
    <name type="scientific">Cellulomonas oligotrophica</name>
    <dbReference type="NCBI Taxonomy" id="931536"/>
    <lineage>
        <taxon>Bacteria</taxon>
        <taxon>Bacillati</taxon>
        <taxon>Actinomycetota</taxon>
        <taxon>Actinomycetes</taxon>
        <taxon>Micrococcales</taxon>
        <taxon>Cellulomonadaceae</taxon>
        <taxon>Cellulomonas</taxon>
    </lineage>
</organism>
<keyword evidence="4" id="KW-1185">Reference proteome</keyword>
<reference evidence="1 4" key="2">
    <citation type="submission" date="2021-01" db="EMBL/GenBank/DDBJ databases">
        <title>Whole genome shotgun sequence of Cellulomonas oligotrophica NBRC 109435.</title>
        <authorList>
            <person name="Komaki H."/>
            <person name="Tamura T."/>
        </authorList>
    </citation>
    <scope>NUCLEOTIDE SEQUENCE [LARGE SCALE GENOMIC DNA]</scope>
    <source>
        <strain evidence="1 4">NBRC 109435</strain>
    </source>
</reference>
<dbReference type="InterPro" id="IPR023393">
    <property type="entry name" value="START-like_dom_sf"/>
</dbReference>
<gene>
    <name evidence="2" type="ORF">BKA21_001864</name>
    <name evidence="1" type="ORF">Col01nite_19530</name>
</gene>
<evidence type="ECO:0000313" key="3">
    <source>
        <dbReference type="Proteomes" id="UP000577956"/>
    </source>
</evidence>
<dbReference type="RefSeq" id="WP_218886993.1">
    <property type="nucleotide sequence ID" value="NZ_BAABFI010000001.1"/>
</dbReference>
<dbReference type="EMBL" id="JACCBK010000001">
    <property type="protein sequence ID" value="NYD86315.1"/>
    <property type="molecule type" value="Genomic_DNA"/>
</dbReference>
<proteinExistence type="predicted"/>
<dbReference type="Proteomes" id="UP000577956">
    <property type="component" value="Unassembled WGS sequence"/>
</dbReference>
<comment type="caution">
    <text evidence="2">The sequence shown here is derived from an EMBL/GenBank/DDBJ whole genome shotgun (WGS) entry which is preliminary data.</text>
</comment>
<dbReference type="AlphaFoldDB" id="A0A7Y9JZL2"/>
<sequence>MPTKPTVPVAPRTVVALDVAAPAATVWAHVREPHLIRRWFGWDDPGLDAEIRQIFVDLPVVGQHEDGTRTLTWPHGHDVLTVHPGGEGPTRVAVTRASHEGLSAYDGVFDPVDEGWITFLHQLRFALEVHPGQDRVSLVSTGMDAGDRHDPLLFRAGLHGVRGTPVGSHVEATRPDGSRVGGTLVLRSEHQVGIHLHGIAESLLVLVEEPAARRPPHGVVNAYLSTYGLDDATLAEARRRWAGWWGAA</sequence>
<protein>
    <recommendedName>
        <fullName evidence="5">Activator of HSP90 ATPase</fullName>
    </recommendedName>
</protein>
<dbReference type="EMBL" id="BONN01000004">
    <property type="protein sequence ID" value="GIG32794.1"/>
    <property type="molecule type" value="Genomic_DNA"/>
</dbReference>
<dbReference type="SUPFAM" id="SSF55961">
    <property type="entry name" value="Bet v1-like"/>
    <property type="match status" value="1"/>
</dbReference>
<evidence type="ECO:0000313" key="1">
    <source>
        <dbReference type="EMBL" id="GIG32794.1"/>
    </source>
</evidence>